<comment type="caution">
    <text evidence="2">The sequence shown here is derived from an EMBL/GenBank/DDBJ whole genome shotgun (WGS) entry which is preliminary data.</text>
</comment>
<proteinExistence type="predicted"/>
<evidence type="ECO:0000256" key="1">
    <source>
        <dbReference type="SAM" id="MobiDB-lite"/>
    </source>
</evidence>
<name>A0A7J0E2Y5_9ERIC</name>
<protein>
    <submittedName>
        <fullName evidence="2">Uncharacterized protein</fullName>
    </submittedName>
</protein>
<accession>A0A7J0E2Y5</accession>
<feature type="compositionally biased region" description="Low complexity" evidence="1">
    <location>
        <begin position="211"/>
        <end position="220"/>
    </location>
</feature>
<dbReference type="Proteomes" id="UP000585474">
    <property type="component" value="Unassembled WGS sequence"/>
</dbReference>
<reference evidence="2 3" key="1">
    <citation type="submission" date="2019-07" db="EMBL/GenBank/DDBJ databases">
        <title>De Novo Assembly of kiwifruit Actinidia rufa.</title>
        <authorList>
            <person name="Sugita-Konishi S."/>
            <person name="Sato K."/>
            <person name="Mori E."/>
            <person name="Abe Y."/>
            <person name="Kisaki G."/>
            <person name="Hamano K."/>
            <person name="Suezawa K."/>
            <person name="Otani M."/>
            <person name="Fukuda T."/>
            <person name="Manabe T."/>
            <person name="Gomi K."/>
            <person name="Tabuchi M."/>
            <person name="Akimitsu K."/>
            <person name="Kataoka I."/>
        </authorList>
    </citation>
    <scope>NUCLEOTIDE SEQUENCE [LARGE SCALE GENOMIC DNA]</scope>
    <source>
        <strain evidence="3">cv. Fuchu</strain>
    </source>
</reference>
<feature type="region of interest" description="Disordered" evidence="1">
    <location>
        <begin position="203"/>
        <end position="234"/>
    </location>
</feature>
<gene>
    <name evidence="2" type="ORF">Acr_01g0005790</name>
</gene>
<organism evidence="2 3">
    <name type="scientific">Actinidia rufa</name>
    <dbReference type="NCBI Taxonomy" id="165716"/>
    <lineage>
        <taxon>Eukaryota</taxon>
        <taxon>Viridiplantae</taxon>
        <taxon>Streptophyta</taxon>
        <taxon>Embryophyta</taxon>
        <taxon>Tracheophyta</taxon>
        <taxon>Spermatophyta</taxon>
        <taxon>Magnoliopsida</taxon>
        <taxon>eudicotyledons</taxon>
        <taxon>Gunneridae</taxon>
        <taxon>Pentapetalae</taxon>
        <taxon>asterids</taxon>
        <taxon>Ericales</taxon>
        <taxon>Actinidiaceae</taxon>
        <taxon>Actinidia</taxon>
    </lineage>
</organism>
<evidence type="ECO:0000313" key="3">
    <source>
        <dbReference type="Proteomes" id="UP000585474"/>
    </source>
</evidence>
<dbReference type="EMBL" id="BJWL01000001">
    <property type="protein sequence ID" value="GFY80770.1"/>
    <property type="molecule type" value="Genomic_DNA"/>
</dbReference>
<evidence type="ECO:0000313" key="2">
    <source>
        <dbReference type="EMBL" id="GFY80770.1"/>
    </source>
</evidence>
<dbReference type="OrthoDB" id="5980302at2759"/>
<dbReference type="AlphaFoldDB" id="A0A7J0E2Y5"/>
<keyword evidence="3" id="KW-1185">Reference proteome</keyword>
<sequence>MYSDALTTMYRAIKRRFTVQVTFCPMACLRITTSCCPWPNYGVITLPSLLNSDSSEVMVVLARTVQVFGSVSTEFRCRGLPSLLHSDSLVAVPTLASGNSELGMMASSRSQGRFPDNFNELFRSRSEECKATIQDINNRQASKKVVDLLAYEPVYCYIIPHKADELGRIRLSALRIEGRAPWRNDFSSKDFSVELNENALLTRDPSWDEGTTSSTSSYSSFESLNNEKEGEEEPVGEVMIALKEGSDSDMSSDEVNMASRFKTLGHKQSRPVTIFSRWEMEAVAYGQVFERVYNRGIDRAGDNYDKQLVELHPGIFQEDWLACLKEFSISSNHPS</sequence>